<dbReference type="OrthoDB" id="771136at2759"/>
<dbReference type="InterPro" id="IPR001969">
    <property type="entry name" value="Aspartic_peptidase_AS"/>
</dbReference>
<evidence type="ECO:0000256" key="2">
    <source>
        <dbReference type="ARBA" id="ARBA00022670"/>
    </source>
</evidence>
<reference evidence="12 13" key="1">
    <citation type="journal article" date="2011" name="Proc. Natl. Acad. Sci. U.S.A.">
        <title>Evolutionary erosion of yeast sex chromosomes by mating-type switching accidents.</title>
        <authorList>
            <person name="Gordon J.L."/>
            <person name="Armisen D."/>
            <person name="Proux-Wera E."/>
            <person name="Oheigeartaigh S.S."/>
            <person name="Byrne K.P."/>
            <person name="Wolfe K.H."/>
        </authorList>
    </citation>
    <scope>NUCLEOTIDE SEQUENCE [LARGE SCALE GENOMIC DNA]</scope>
    <source>
        <strain evidence="13">ATCC MYA-139 / BCRC 22969 / CBS 8797 / CCRC 22969 / KCTC 17520 / NBRC 10181 / NCYC 3082</strain>
    </source>
</reference>
<evidence type="ECO:0000256" key="5">
    <source>
        <dbReference type="ARBA" id="ARBA00022801"/>
    </source>
</evidence>
<keyword evidence="2 8" id="KW-0645">Protease</keyword>
<feature type="active site" evidence="6">
    <location>
        <position position="272"/>
    </location>
</feature>
<dbReference type="PROSITE" id="PS00141">
    <property type="entry name" value="ASP_PROTEASE"/>
    <property type="match status" value="2"/>
</dbReference>
<feature type="compositionally biased region" description="Polar residues" evidence="9">
    <location>
        <begin position="381"/>
        <end position="399"/>
    </location>
</feature>
<feature type="compositionally biased region" description="Low complexity" evidence="9">
    <location>
        <begin position="429"/>
        <end position="438"/>
    </location>
</feature>
<name>J7SA50_HUIN7</name>
<sequence>MIIDFVLVAFWSTLVVCGNVNLPFKRVRQSPQLVRREDGDSVHLGKQTGFYSIDLAIGTPSQKVTVLLDTGSSDLWVTGANNPYCQTSLSSECKEYGTFDYGQSSTFQDRNSALKINYQDGTKVDGRWGVDTLELNNGAIQLQNTMIGVADSSDSVAGVIGLGFPGLETTNNVQANGESYTYANFPMQLKQQGVTDATVFAIALDNSYGGDILFGAVDEGKYIGGLYTLPVVNSRGTATPIRMEVTLQGIGVDSDGGDQETFSSTPMLALVDSGSTMVYLPELIATAIYNKVGARYDGSSEMYTIDCGTNVENDNLIFDFGGFHISTPVSNYIITDQRSSNGQCLFGILSQSGNTVVLGDTFLSSAYVVFDLDHYEISMAQGNSNNGDGNVKDVTSGTIPNARKAPMYSQTWSTNAPVTSGGNIFTLGSTSSKTPDSSSTHETRSSISTESSISPSSSTTGRTTSSSTHSTSTQTLSSHQSSTRVVSSTTSLRVTSSSIRSSISEHKVSSSTRKTSSKRTTASSKHHTSPSVSSRLSTISSKKTTASSVSSIHHPMSSSISTRNHTLSTTTASHQASSGGKNSLSSKVTSIQQRNTSSTRTSALASPTTRSQEGSDVPASSSLLRASTAARTSPEESSTAKPKKNSAASPAVGQSTIAHYRVLFLCIVLAELLPLLV</sequence>
<dbReference type="eggNOG" id="KOG1339">
    <property type="taxonomic scope" value="Eukaryota"/>
</dbReference>
<keyword evidence="7" id="KW-1015">Disulfide bond</keyword>
<dbReference type="GO" id="GO:0004190">
    <property type="term" value="F:aspartic-type endopeptidase activity"/>
    <property type="evidence" value="ECO:0007669"/>
    <property type="project" value="UniProtKB-KW"/>
</dbReference>
<feature type="disulfide bond" evidence="7">
    <location>
        <begin position="307"/>
        <end position="344"/>
    </location>
</feature>
<dbReference type="RefSeq" id="XP_022466156.1">
    <property type="nucleotide sequence ID" value="XM_022609796.1"/>
</dbReference>
<keyword evidence="5 8" id="KW-0378">Hydrolase</keyword>
<feature type="compositionally biased region" description="Low complexity" evidence="9">
    <location>
        <begin position="445"/>
        <end position="502"/>
    </location>
</feature>
<evidence type="ECO:0000256" key="3">
    <source>
        <dbReference type="ARBA" id="ARBA00022729"/>
    </source>
</evidence>
<dbReference type="GeneID" id="34527654"/>
<dbReference type="SUPFAM" id="SSF50630">
    <property type="entry name" value="Acid proteases"/>
    <property type="match status" value="1"/>
</dbReference>
<feature type="compositionally biased region" description="Low complexity" evidence="9">
    <location>
        <begin position="619"/>
        <end position="650"/>
    </location>
</feature>
<dbReference type="InterPro" id="IPR033876">
    <property type="entry name" value="SAP-like"/>
</dbReference>
<evidence type="ECO:0000256" key="4">
    <source>
        <dbReference type="ARBA" id="ARBA00022750"/>
    </source>
</evidence>
<dbReference type="AlphaFoldDB" id="J7SA50"/>
<dbReference type="EMBL" id="HE978322">
    <property type="protein sequence ID" value="CCK71911.1"/>
    <property type="molecule type" value="Genomic_DNA"/>
</dbReference>
<dbReference type="PRINTS" id="PR00792">
    <property type="entry name" value="PEPSIN"/>
</dbReference>
<dbReference type="CDD" id="cd05474">
    <property type="entry name" value="SAP_like"/>
    <property type="match status" value="1"/>
</dbReference>
<evidence type="ECO:0000256" key="9">
    <source>
        <dbReference type="SAM" id="MobiDB-lite"/>
    </source>
</evidence>
<dbReference type="InterPro" id="IPR001461">
    <property type="entry name" value="Aspartic_peptidase_A1"/>
</dbReference>
<dbReference type="PANTHER" id="PTHR47966">
    <property type="entry name" value="BETA-SITE APP-CLEAVING ENZYME, ISOFORM A-RELATED"/>
    <property type="match status" value="1"/>
</dbReference>
<comment type="similarity">
    <text evidence="1 8">Belongs to the peptidase A1 family.</text>
</comment>
<dbReference type="HOGENOM" id="CLU_013253_9_1_1"/>
<evidence type="ECO:0000313" key="12">
    <source>
        <dbReference type="EMBL" id="CCK71911.1"/>
    </source>
</evidence>
<keyword evidence="3 10" id="KW-0732">Signal</keyword>
<dbReference type="PROSITE" id="PS51767">
    <property type="entry name" value="PEPTIDASE_A1"/>
    <property type="match status" value="1"/>
</dbReference>
<keyword evidence="4 8" id="KW-0064">Aspartyl protease</keyword>
<feature type="active site" evidence="6">
    <location>
        <position position="69"/>
    </location>
</feature>
<evidence type="ECO:0000256" key="1">
    <source>
        <dbReference type="ARBA" id="ARBA00007447"/>
    </source>
</evidence>
<evidence type="ECO:0000313" key="13">
    <source>
        <dbReference type="Proteomes" id="UP000006310"/>
    </source>
</evidence>
<evidence type="ECO:0000256" key="8">
    <source>
        <dbReference type="RuleBase" id="RU000454"/>
    </source>
</evidence>
<evidence type="ECO:0000256" key="10">
    <source>
        <dbReference type="SAM" id="SignalP"/>
    </source>
</evidence>
<feature type="compositionally biased region" description="Low complexity" evidence="9">
    <location>
        <begin position="509"/>
        <end position="561"/>
    </location>
</feature>
<dbReference type="OMA" id="FYLANIE"/>
<evidence type="ECO:0000256" key="6">
    <source>
        <dbReference type="PIRSR" id="PIRSR601461-1"/>
    </source>
</evidence>
<keyword evidence="13" id="KW-1185">Reference proteome</keyword>
<feature type="compositionally biased region" description="Polar residues" evidence="9">
    <location>
        <begin position="562"/>
        <end position="614"/>
    </location>
</feature>
<dbReference type="Gene3D" id="2.40.70.10">
    <property type="entry name" value="Acid Proteases"/>
    <property type="match status" value="2"/>
</dbReference>
<feature type="compositionally biased region" description="Polar residues" evidence="9">
    <location>
        <begin position="408"/>
        <end position="428"/>
    </location>
</feature>
<dbReference type="Pfam" id="PF00026">
    <property type="entry name" value="Asp"/>
    <property type="match status" value="1"/>
</dbReference>
<gene>
    <name evidence="12" type="primary">KNAG0I01200</name>
    <name evidence="12" type="ordered locus">KNAG_0I01200</name>
</gene>
<accession>J7SA50</accession>
<feature type="region of interest" description="Disordered" evidence="9">
    <location>
        <begin position="381"/>
        <end position="650"/>
    </location>
</feature>
<feature type="chain" id="PRO_5003797588" description="Peptidase A1 domain-containing protein" evidence="10">
    <location>
        <begin position="18"/>
        <end position="677"/>
    </location>
</feature>
<dbReference type="GO" id="GO:0006508">
    <property type="term" value="P:proteolysis"/>
    <property type="evidence" value="ECO:0007669"/>
    <property type="project" value="UniProtKB-KW"/>
</dbReference>
<protein>
    <recommendedName>
        <fullName evidence="11">Peptidase A1 domain-containing protein</fullName>
    </recommendedName>
</protein>
<proteinExistence type="inferred from homology"/>
<dbReference type="Proteomes" id="UP000006310">
    <property type="component" value="Chromosome 9"/>
</dbReference>
<dbReference type="InterPro" id="IPR033121">
    <property type="entry name" value="PEPTIDASE_A1"/>
</dbReference>
<reference evidence="13" key="2">
    <citation type="submission" date="2012-08" db="EMBL/GenBank/DDBJ databases">
        <title>Genome sequence of Kazachstania naganishii.</title>
        <authorList>
            <person name="Gordon J.L."/>
            <person name="Armisen D."/>
            <person name="Proux-Wera E."/>
            <person name="OhEigeartaigh S.S."/>
            <person name="Byrne K.P."/>
            <person name="Wolfe K.H."/>
        </authorList>
    </citation>
    <scope>NUCLEOTIDE SEQUENCE [LARGE SCALE GENOMIC DNA]</scope>
    <source>
        <strain evidence="13">ATCC MYA-139 / BCRC 22969 / CBS 8797 / CCRC 22969 / KCTC 17520 / NBRC 10181 / NCYC 3082</strain>
    </source>
</reference>
<feature type="signal peptide" evidence="10">
    <location>
        <begin position="1"/>
        <end position="17"/>
    </location>
</feature>
<dbReference type="PANTHER" id="PTHR47966:SF65">
    <property type="entry name" value="ASPARTIC-TYPE ENDOPEPTIDASE"/>
    <property type="match status" value="1"/>
</dbReference>
<dbReference type="GO" id="GO:0071944">
    <property type="term" value="C:cell periphery"/>
    <property type="evidence" value="ECO:0007669"/>
    <property type="project" value="UniProtKB-ARBA"/>
</dbReference>
<evidence type="ECO:0000256" key="7">
    <source>
        <dbReference type="PIRSR" id="PIRSR601461-2"/>
    </source>
</evidence>
<evidence type="ECO:0000259" key="11">
    <source>
        <dbReference type="PROSITE" id="PS51767"/>
    </source>
</evidence>
<dbReference type="InterPro" id="IPR021109">
    <property type="entry name" value="Peptidase_aspartic_dom_sf"/>
</dbReference>
<feature type="domain" description="Peptidase A1" evidence="11">
    <location>
        <begin position="51"/>
        <end position="380"/>
    </location>
</feature>
<dbReference type="KEGG" id="kng:KNAG_0I01200"/>
<organism evidence="12 13">
    <name type="scientific">Huiozyma naganishii (strain ATCC MYA-139 / BCRC 22969 / CBS 8797 / KCTC 17520 / NBRC 10181 / NCYC 3082 / Yp74L-3)</name>
    <name type="common">Yeast</name>
    <name type="synonym">Kazachstania naganishii</name>
    <dbReference type="NCBI Taxonomy" id="1071383"/>
    <lineage>
        <taxon>Eukaryota</taxon>
        <taxon>Fungi</taxon>
        <taxon>Dikarya</taxon>
        <taxon>Ascomycota</taxon>
        <taxon>Saccharomycotina</taxon>
        <taxon>Saccharomycetes</taxon>
        <taxon>Saccharomycetales</taxon>
        <taxon>Saccharomycetaceae</taxon>
        <taxon>Huiozyma</taxon>
    </lineage>
</organism>